<dbReference type="AlphaFoldDB" id="A0A418VVY7"/>
<dbReference type="SMART" id="SM01259">
    <property type="entry name" value="LAB_N"/>
    <property type="match status" value="1"/>
</dbReference>
<keyword evidence="1" id="KW-0812">Transmembrane</keyword>
<feature type="transmembrane region" description="Helical" evidence="1">
    <location>
        <begin position="76"/>
        <end position="95"/>
    </location>
</feature>
<feature type="transmembrane region" description="Helical" evidence="1">
    <location>
        <begin position="17"/>
        <end position="40"/>
    </location>
</feature>
<evidence type="ECO:0000313" key="4">
    <source>
        <dbReference type="Proteomes" id="UP000283458"/>
    </source>
</evidence>
<keyword evidence="1" id="KW-0472">Membrane</keyword>
<organism evidence="3 4">
    <name type="scientific">Azospirillum cavernae</name>
    <dbReference type="NCBI Taxonomy" id="2320860"/>
    <lineage>
        <taxon>Bacteria</taxon>
        <taxon>Pseudomonadati</taxon>
        <taxon>Pseudomonadota</taxon>
        <taxon>Alphaproteobacteria</taxon>
        <taxon>Rhodospirillales</taxon>
        <taxon>Azospirillaceae</taxon>
        <taxon>Azospirillum</taxon>
    </lineage>
</organism>
<evidence type="ECO:0000256" key="1">
    <source>
        <dbReference type="SAM" id="Phobius"/>
    </source>
</evidence>
<keyword evidence="1" id="KW-1133">Transmembrane helix</keyword>
<name>A0A418VVY7_9PROT</name>
<comment type="caution">
    <text evidence="3">The sequence shown here is derived from an EMBL/GenBank/DDBJ whole genome shotgun (WGS) entry which is preliminary data.</text>
</comment>
<dbReference type="InterPro" id="IPR011499">
    <property type="entry name" value="Lipid_A_biosynth_N"/>
</dbReference>
<dbReference type="RefSeq" id="WP_119831371.1">
    <property type="nucleotide sequence ID" value="NZ_QYUL01000002.1"/>
</dbReference>
<dbReference type="Proteomes" id="UP000283458">
    <property type="component" value="Unassembled WGS sequence"/>
</dbReference>
<dbReference type="InterPro" id="IPR014546">
    <property type="entry name" value="UCP028440_lipidA_biosyn"/>
</dbReference>
<feature type="transmembrane region" description="Helical" evidence="1">
    <location>
        <begin position="52"/>
        <end position="70"/>
    </location>
</feature>
<evidence type="ECO:0000313" key="3">
    <source>
        <dbReference type="EMBL" id="RJF81279.1"/>
    </source>
</evidence>
<accession>A0A418VVY7</accession>
<dbReference type="GO" id="GO:0016020">
    <property type="term" value="C:membrane"/>
    <property type="evidence" value="ECO:0007669"/>
    <property type="project" value="GOC"/>
</dbReference>
<gene>
    <name evidence="3" type="ORF">D3877_13885</name>
</gene>
<evidence type="ECO:0000259" key="2">
    <source>
        <dbReference type="SMART" id="SM01259"/>
    </source>
</evidence>
<dbReference type="PIRSF" id="PIRSF028440">
    <property type="entry name" value="UCP_LAB_N"/>
    <property type="match status" value="1"/>
</dbReference>
<keyword evidence="4" id="KW-1185">Reference proteome</keyword>
<dbReference type="GO" id="GO:0008915">
    <property type="term" value="F:lipid-A-disaccharide synthase activity"/>
    <property type="evidence" value="ECO:0007669"/>
    <property type="project" value="InterPro"/>
</dbReference>
<proteinExistence type="predicted"/>
<dbReference type="EMBL" id="QYUL01000002">
    <property type="protein sequence ID" value="RJF81279.1"/>
    <property type="molecule type" value="Genomic_DNA"/>
</dbReference>
<feature type="domain" description="Lipid A biosynthesis N-terminal" evidence="2">
    <location>
        <begin position="22"/>
        <end position="93"/>
    </location>
</feature>
<protein>
    <submittedName>
        <fullName evidence="3">Lipid A biosynthesis</fullName>
    </submittedName>
</protein>
<dbReference type="Pfam" id="PF07578">
    <property type="entry name" value="LAB_N"/>
    <property type="match status" value="1"/>
</dbReference>
<dbReference type="GO" id="GO:0009245">
    <property type="term" value="P:lipid A biosynthetic process"/>
    <property type="evidence" value="ECO:0007669"/>
    <property type="project" value="InterPro"/>
</dbReference>
<dbReference type="OrthoDB" id="9793186at2"/>
<reference evidence="3 4" key="1">
    <citation type="submission" date="2018-09" db="EMBL/GenBank/DDBJ databases">
        <authorList>
            <person name="Zhu H."/>
        </authorList>
    </citation>
    <scope>NUCLEOTIDE SEQUENCE [LARGE SCALE GENOMIC DNA]</scope>
    <source>
        <strain evidence="3 4">K2W22B-5</strain>
    </source>
</reference>
<sequence length="104" mass="12350">MLERAIAWFQDQSTTDLIWIGLGFFAQFLFMMRFVVQWIASERAKKSVMPEIFWYFSIGGGILLLAYSVYRVDPVYMFGQGLGLIIYFRNLYFVWNNKKHGREV</sequence>